<reference evidence="4" key="1">
    <citation type="submission" date="2017-05" db="EMBL/GenBank/DDBJ databases">
        <authorList>
            <person name="Rodrigo-Torres L."/>
            <person name="Arahal R. D."/>
            <person name="Lucena T."/>
        </authorList>
    </citation>
    <scope>NUCLEOTIDE SEQUENCE [LARGE SCALE GENOMIC DNA]</scope>
    <source>
        <strain evidence="4">CECT 8868</strain>
    </source>
</reference>
<keyword evidence="3" id="KW-0255">Endonuclease</keyword>
<gene>
    <name evidence="3" type="ORF">OCA8868_00681</name>
</gene>
<feature type="domain" description="Endonuclease/exonuclease/phosphatase" evidence="2">
    <location>
        <begin position="101"/>
        <end position="278"/>
    </location>
</feature>
<feature type="transmembrane region" description="Helical" evidence="1">
    <location>
        <begin position="32"/>
        <end position="51"/>
    </location>
</feature>
<keyword evidence="1" id="KW-0472">Membrane</keyword>
<dbReference type="GO" id="GO:0004519">
    <property type="term" value="F:endonuclease activity"/>
    <property type="evidence" value="ECO:0007669"/>
    <property type="project" value="UniProtKB-KW"/>
</dbReference>
<dbReference type="InterPro" id="IPR036691">
    <property type="entry name" value="Endo/exonu/phosph_ase_sf"/>
</dbReference>
<keyword evidence="3" id="KW-0540">Nuclease</keyword>
<protein>
    <submittedName>
        <fullName evidence="3">Endonuclease/Exonuclease/phosphatase family protein</fullName>
    </submittedName>
</protein>
<sequence length="288" mass="30828">MLKVLGRVLVVMAALVLAASFAGDLHGVGDSLAVFRLAILVGAFVVAALVWRWRGAQVLAIASLGIGGLQLADGALARVPDAPDFVLYQKNLLYLERDRTEFIADVFASGADAVTLQEVGPANEKVLEALRAEYPHQLLCNARGMRRMAIVSRTPFEVQECFESSGAARVVTQVGGRSVQVYSLHLYWPYPYPQARQVAGFTPIFEAQDAAFTVVGGDFNMAPWGRSVAAIEAATGTERVGRPVATYYLYGYPLAIDHVLATGGMGSLEARAKMGSDHLGLVASIVFP</sequence>
<accession>A0A238JR75</accession>
<name>A0A238JR75_9RHOB</name>
<evidence type="ECO:0000313" key="3">
    <source>
        <dbReference type="EMBL" id="SMX32246.1"/>
    </source>
</evidence>
<keyword evidence="1" id="KW-0812">Transmembrane</keyword>
<dbReference type="OrthoDB" id="9796594at2"/>
<dbReference type="Proteomes" id="UP000203464">
    <property type="component" value="Unassembled WGS sequence"/>
</dbReference>
<proteinExistence type="predicted"/>
<keyword evidence="3" id="KW-0269">Exonuclease</keyword>
<dbReference type="RefSeq" id="WP_143849482.1">
    <property type="nucleotide sequence ID" value="NZ_FXYD01000001.1"/>
</dbReference>
<evidence type="ECO:0000313" key="4">
    <source>
        <dbReference type="Proteomes" id="UP000203464"/>
    </source>
</evidence>
<evidence type="ECO:0000259" key="2">
    <source>
        <dbReference type="Pfam" id="PF03372"/>
    </source>
</evidence>
<keyword evidence="4" id="KW-1185">Reference proteome</keyword>
<dbReference type="Gene3D" id="3.60.10.10">
    <property type="entry name" value="Endonuclease/exonuclease/phosphatase"/>
    <property type="match status" value="1"/>
</dbReference>
<dbReference type="AlphaFoldDB" id="A0A238JR75"/>
<keyword evidence="1" id="KW-1133">Transmembrane helix</keyword>
<dbReference type="Pfam" id="PF03372">
    <property type="entry name" value="Exo_endo_phos"/>
    <property type="match status" value="1"/>
</dbReference>
<organism evidence="3 4">
    <name type="scientific">Octadecabacter ascidiaceicola</name>
    <dbReference type="NCBI Taxonomy" id="1655543"/>
    <lineage>
        <taxon>Bacteria</taxon>
        <taxon>Pseudomonadati</taxon>
        <taxon>Pseudomonadota</taxon>
        <taxon>Alphaproteobacteria</taxon>
        <taxon>Rhodobacterales</taxon>
        <taxon>Roseobacteraceae</taxon>
        <taxon>Octadecabacter</taxon>
    </lineage>
</organism>
<dbReference type="SUPFAM" id="SSF56219">
    <property type="entry name" value="DNase I-like"/>
    <property type="match status" value="1"/>
</dbReference>
<dbReference type="InterPro" id="IPR005135">
    <property type="entry name" value="Endo/exonuclease/phosphatase"/>
</dbReference>
<evidence type="ECO:0000256" key="1">
    <source>
        <dbReference type="SAM" id="Phobius"/>
    </source>
</evidence>
<dbReference type="EMBL" id="FXYD01000001">
    <property type="protein sequence ID" value="SMX32246.1"/>
    <property type="molecule type" value="Genomic_DNA"/>
</dbReference>
<dbReference type="GO" id="GO:0004527">
    <property type="term" value="F:exonuclease activity"/>
    <property type="evidence" value="ECO:0007669"/>
    <property type="project" value="UniProtKB-KW"/>
</dbReference>
<keyword evidence="3" id="KW-0378">Hydrolase</keyword>